<name>A0A8C0HY29_BALMU</name>
<sequence>CEKAHLIPSILTKDSENNEFDKNCSKSLTGVNCSSLECCSTQEHAHSENPCLTWLLEQPTSLVKQLGVSVDITAPQTAIKIIFI</sequence>
<reference evidence="1" key="1">
    <citation type="submission" date="2023-09" db="UniProtKB">
        <authorList>
            <consortium name="Ensembl"/>
        </authorList>
    </citation>
    <scope>IDENTIFICATION</scope>
</reference>
<dbReference type="GeneTree" id="ENSGT01000000219911"/>
<organism evidence="1">
    <name type="scientific">Balaenoptera musculus</name>
    <name type="common">Blue whale</name>
    <dbReference type="NCBI Taxonomy" id="9771"/>
    <lineage>
        <taxon>Eukaryota</taxon>
        <taxon>Metazoa</taxon>
        <taxon>Chordata</taxon>
        <taxon>Craniata</taxon>
        <taxon>Vertebrata</taxon>
        <taxon>Euteleostomi</taxon>
        <taxon>Mammalia</taxon>
        <taxon>Eutheria</taxon>
        <taxon>Laurasiatheria</taxon>
        <taxon>Artiodactyla</taxon>
        <taxon>Whippomorpha</taxon>
        <taxon>Cetacea</taxon>
        <taxon>Mysticeti</taxon>
        <taxon>Balaenopteridae</taxon>
        <taxon>Balaenoptera</taxon>
    </lineage>
</organism>
<accession>A0A8C0HY29</accession>
<dbReference type="Ensembl" id="ENSBMST00010013610.1">
    <property type="protein sequence ID" value="ENSBMSP00010012233.1"/>
    <property type="gene ID" value="ENSBMSG00010008988.1"/>
</dbReference>
<protein>
    <submittedName>
        <fullName evidence="1">Uncharacterized protein</fullName>
    </submittedName>
</protein>
<proteinExistence type="predicted"/>
<evidence type="ECO:0000313" key="1">
    <source>
        <dbReference type="Ensembl" id="ENSBMSP00010012233.1"/>
    </source>
</evidence>
<dbReference type="AlphaFoldDB" id="A0A8C0HY29"/>